<sequence length="1077" mass="125929">MARKKSMVVSSSTTPQQHQQQRRQALKAFSRTSSSTDPQSSSSSYEEPRSFDQQMSERKNLEEEGLKKLMKMKYEKELLERRQKELELIEKFENKKESSVCENLLVQEITKHQTEDAQVKLNVGGKFFVTSTSTINKRENMLKVMLNSDFAIDKDDNGCIVFADRSPEYFPIILEHVRTGSTNYVGLWEEKTLESLERLKKLLVESDYFGTSKLSARVATMIREIEQTIYDRNERELQRLKMEKRRKAAESQLEEKLNSTMTSDQQQADQKWLRIFTNMTSKHKEVFEKQLQNIESNLSTEKEKIRERENNIKASTVTFNVRGKKFSIGMEKILMQPESVFYTLINEMNNQEVFVDRDPDVFSYLVDYLQKGNDDISLPKEYSKRKVIYKEAKEFKLQGLIDLLDPLRYPIEDIGETNLKIKKEEDFLRNLFVIDRNNPILDDSYLHLVNVFDEKHQVRDIFQHRGPQETVPLLFDFENSSEAEKLLNPKSGLIKPPIPKVCDSREDFFTQFNAFTCGLFKDMDWSNVFAAGGGILACLLQVPHEKENTSQIANNIVEDEKKSPLEKSYWEDDDDSEVETSDSDYFTSSSDEEYRMSLPKPKKILPKLQKGTTDQRLFKYYSNSKMWQNSDIDLFLYGLTENQAEAKIVYLYQLFQKNLEHATQFLEEYAVKKDETSVLKDILIIRTEHAITFRFSHSIRPVQIILRLYRSPTEILCGFDIPCCCVGFDGNQVYCLPRAAESLATRCNIVDPDRQSTTYETRLVKYAQRGFRIGVAGYDPNKVRHPALKDSRYLRDVYYYYYHSSGVDDSANMKKVTGLARILMILQGYIHCRQKNRALWSVGGGSTIEKTERLLQPSKLHDYEELNYSSNSYLNASTLYNHISGRLWWAKHVLHRKPFFDYALNDINKILHPSKQRSTLPRKINWITVEPGRQFVGSFHPETRNFFKDAYLNPKGEQKRKYKYQWQRKYGQDGKFDAKTSTALEKQYRRFLKSGNEADRLFSVSPDMHIDFQTRCIYDKRGVYVASVYREKIESSVKVVKRVPKISFESHNDLLHEDNENDWETIDSDSDSEKSLD</sequence>
<feature type="domain" description="BTB" evidence="3">
    <location>
        <begin position="117"/>
        <end position="186"/>
    </location>
</feature>
<name>A0A6A5BKM1_NAEFO</name>
<feature type="coiled-coil region" evidence="1">
    <location>
        <begin position="230"/>
        <end position="259"/>
    </location>
</feature>
<keyword evidence="1" id="KW-0175">Coiled coil</keyword>
<evidence type="ECO:0000259" key="3">
    <source>
        <dbReference type="PROSITE" id="PS50097"/>
    </source>
</evidence>
<comment type="caution">
    <text evidence="4">The sequence shown here is derived from an EMBL/GenBank/DDBJ whole genome shotgun (WGS) entry which is preliminary data.</text>
</comment>
<dbReference type="AlphaFoldDB" id="A0A6A5BKM1"/>
<dbReference type="GO" id="GO:0051260">
    <property type="term" value="P:protein homooligomerization"/>
    <property type="evidence" value="ECO:0007669"/>
    <property type="project" value="InterPro"/>
</dbReference>
<dbReference type="OrthoDB" id="539213at2759"/>
<dbReference type="VEuPathDB" id="AmoebaDB:NfTy_092070"/>
<feature type="region of interest" description="Disordered" evidence="2">
    <location>
        <begin position="1"/>
        <end position="64"/>
    </location>
</feature>
<dbReference type="Proteomes" id="UP000444721">
    <property type="component" value="Unassembled WGS sequence"/>
</dbReference>
<dbReference type="PANTHER" id="PTHR11145">
    <property type="entry name" value="BTB/POZ DOMAIN-CONTAINING ADAPTER FOR CUL3-MEDIATED RHOA DEGRADATION PROTEIN FAMILY MEMBER"/>
    <property type="match status" value="1"/>
</dbReference>
<proteinExistence type="predicted"/>
<feature type="coiled-coil region" evidence="1">
    <location>
        <begin position="284"/>
        <end position="311"/>
    </location>
</feature>
<accession>A0A6A5BKM1</accession>
<gene>
    <name evidence="4" type="ORF">FDP41_008113</name>
</gene>
<dbReference type="InterPro" id="IPR045068">
    <property type="entry name" value="BACURD1-3"/>
</dbReference>
<dbReference type="InterPro" id="IPR003131">
    <property type="entry name" value="T1-type_BTB"/>
</dbReference>
<feature type="compositionally biased region" description="Acidic residues" evidence="2">
    <location>
        <begin position="571"/>
        <end position="582"/>
    </location>
</feature>
<dbReference type="OMA" id="TCGLFKD"/>
<feature type="compositionally biased region" description="Low complexity" evidence="2">
    <location>
        <begin position="26"/>
        <end position="45"/>
    </location>
</feature>
<dbReference type="Pfam" id="PF26128">
    <property type="entry name" value="Gad2"/>
    <property type="match status" value="1"/>
</dbReference>
<dbReference type="EMBL" id="VFQX01000060">
    <property type="protein sequence ID" value="KAF0973409.1"/>
    <property type="molecule type" value="Genomic_DNA"/>
</dbReference>
<feature type="compositionally biased region" description="Basic and acidic residues" evidence="2">
    <location>
        <begin position="46"/>
        <end position="64"/>
    </location>
</feature>
<dbReference type="VEuPathDB" id="AmoebaDB:FDP41_008113"/>
<protein>
    <recommendedName>
        <fullName evidence="3">BTB domain-containing protein</fullName>
    </recommendedName>
</protein>
<dbReference type="InterPro" id="IPR011333">
    <property type="entry name" value="SKP1/BTB/POZ_sf"/>
</dbReference>
<feature type="region of interest" description="Disordered" evidence="2">
    <location>
        <begin position="564"/>
        <end position="587"/>
    </location>
</feature>
<evidence type="ECO:0000256" key="1">
    <source>
        <dbReference type="SAM" id="Coils"/>
    </source>
</evidence>
<dbReference type="SUPFAM" id="SSF54695">
    <property type="entry name" value="POZ domain"/>
    <property type="match status" value="2"/>
</dbReference>
<evidence type="ECO:0000313" key="5">
    <source>
        <dbReference type="Proteomes" id="UP000444721"/>
    </source>
</evidence>
<dbReference type="RefSeq" id="XP_044558122.1">
    <property type="nucleotide sequence ID" value="XM_044711932.1"/>
</dbReference>
<dbReference type="Pfam" id="PF02214">
    <property type="entry name" value="BTB_2"/>
    <property type="match status" value="2"/>
</dbReference>
<dbReference type="PROSITE" id="PS50097">
    <property type="entry name" value="BTB"/>
    <property type="match status" value="1"/>
</dbReference>
<dbReference type="CDD" id="cd18316">
    <property type="entry name" value="BTB_POZ_KCTD-like"/>
    <property type="match status" value="2"/>
</dbReference>
<dbReference type="VEuPathDB" id="AmoebaDB:NF0055420"/>
<dbReference type="InterPro" id="IPR000210">
    <property type="entry name" value="BTB/POZ_dom"/>
</dbReference>
<evidence type="ECO:0000256" key="2">
    <source>
        <dbReference type="SAM" id="MobiDB-lite"/>
    </source>
</evidence>
<reference evidence="4 5" key="1">
    <citation type="journal article" date="2019" name="Sci. Rep.">
        <title>Nanopore sequencing improves the draft genome of the human pathogenic amoeba Naegleria fowleri.</title>
        <authorList>
            <person name="Liechti N."/>
            <person name="Schurch N."/>
            <person name="Bruggmann R."/>
            <person name="Wittwer M."/>
        </authorList>
    </citation>
    <scope>NUCLEOTIDE SEQUENCE [LARGE SCALE GENOMIC DNA]</scope>
    <source>
        <strain evidence="4 5">ATCC 30894</strain>
    </source>
</reference>
<keyword evidence="5" id="KW-1185">Reference proteome</keyword>
<evidence type="ECO:0000313" key="4">
    <source>
        <dbReference type="EMBL" id="KAF0973409.1"/>
    </source>
</evidence>
<dbReference type="GeneID" id="68115331"/>
<dbReference type="PANTHER" id="PTHR11145:SF8">
    <property type="entry name" value="RE57120P"/>
    <property type="match status" value="1"/>
</dbReference>
<organism evidence="4 5">
    <name type="scientific">Naegleria fowleri</name>
    <name type="common">Brain eating amoeba</name>
    <dbReference type="NCBI Taxonomy" id="5763"/>
    <lineage>
        <taxon>Eukaryota</taxon>
        <taxon>Discoba</taxon>
        <taxon>Heterolobosea</taxon>
        <taxon>Tetramitia</taxon>
        <taxon>Eutetramitia</taxon>
        <taxon>Vahlkampfiidae</taxon>
        <taxon>Naegleria</taxon>
    </lineage>
</organism>
<dbReference type="Gene3D" id="3.30.710.10">
    <property type="entry name" value="Potassium Channel Kv1.1, Chain A"/>
    <property type="match status" value="2"/>
</dbReference>
<dbReference type="SMART" id="SM00225">
    <property type="entry name" value="BTB"/>
    <property type="match status" value="2"/>
</dbReference>